<keyword evidence="2" id="KW-1185">Reference proteome</keyword>
<evidence type="ECO:0000313" key="2">
    <source>
        <dbReference type="Proteomes" id="UP000199451"/>
    </source>
</evidence>
<name>A0A1G9UMD4_9EURY</name>
<dbReference type="EMBL" id="FNHL01000002">
    <property type="protein sequence ID" value="SDM61100.1"/>
    <property type="molecule type" value="Genomic_DNA"/>
</dbReference>
<proteinExistence type="predicted"/>
<dbReference type="AlphaFoldDB" id="A0A1G9UMD4"/>
<accession>A0A1G9UMD4</accession>
<dbReference type="RefSeq" id="WP_089697532.1">
    <property type="nucleotide sequence ID" value="NZ_FNHL01000002.1"/>
</dbReference>
<dbReference type="Gene3D" id="3.40.50.300">
    <property type="entry name" value="P-loop containing nucleotide triphosphate hydrolases"/>
    <property type="match status" value="1"/>
</dbReference>
<dbReference type="OrthoDB" id="327718at2157"/>
<organism evidence="1 2">
    <name type="scientific">Halogranum gelatinilyticum</name>
    <dbReference type="NCBI Taxonomy" id="660521"/>
    <lineage>
        <taxon>Archaea</taxon>
        <taxon>Methanobacteriati</taxon>
        <taxon>Methanobacteriota</taxon>
        <taxon>Stenosarchaea group</taxon>
        <taxon>Halobacteria</taxon>
        <taxon>Halobacteriales</taxon>
        <taxon>Haloferacaceae</taxon>
    </lineage>
</organism>
<reference evidence="2" key="1">
    <citation type="submission" date="2016-10" db="EMBL/GenBank/DDBJ databases">
        <authorList>
            <person name="Varghese N."/>
            <person name="Submissions S."/>
        </authorList>
    </citation>
    <scope>NUCLEOTIDE SEQUENCE [LARGE SCALE GENOMIC DNA]</scope>
    <source>
        <strain evidence="2">CGMCC 1.10119</strain>
    </source>
</reference>
<sequence>MKTNYYDFFGKLLLEVRGEGGRSTGQFRTMYDHYEVVNPDREPDVVVERTTEPLSVQTVLGNPDDHFGWTGSRFVVRKGSEYMAVEPGWKHIYVTPNWEPFYAIYPIEFQLRSALVEDRQALIHASGVELDGRTVLFPAWRGGGKTNTLISLLEAGGNFLADDRLWVGADGSVRGFPLSVNLQPYNIESFPAVQAQFDDSDKNLRRRVSRLIEDKVDPSGSFVGKAVTFLNRYYIKERSRSFTKVSRLFPTAKYIDDSTVDDLVFLMAAPSADRVTIEELTDEAALDAMRAISFYEWNERLEEYFRAYDALVPGGSAVKHLEYVVEAENRVFAELFETVGTHRALVPRKSNWGETGTDREMVDAIRSLAPRKVEASD</sequence>
<evidence type="ECO:0000313" key="1">
    <source>
        <dbReference type="EMBL" id="SDM61100.1"/>
    </source>
</evidence>
<protein>
    <recommendedName>
        <fullName evidence="3">HprK-related kinase B</fullName>
    </recommendedName>
</protein>
<dbReference type="SUPFAM" id="SSF53795">
    <property type="entry name" value="PEP carboxykinase-like"/>
    <property type="match status" value="1"/>
</dbReference>
<gene>
    <name evidence="1" type="ORF">SAMN04487949_2251</name>
</gene>
<dbReference type="Proteomes" id="UP000199451">
    <property type="component" value="Unassembled WGS sequence"/>
</dbReference>
<evidence type="ECO:0008006" key="3">
    <source>
        <dbReference type="Google" id="ProtNLM"/>
    </source>
</evidence>
<dbReference type="STRING" id="660521.SAMN04487949_2251"/>
<dbReference type="InterPro" id="IPR027417">
    <property type="entry name" value="P-loop_NTPase"/>
</dbReference>